<dbReference type="Proteomes" id="UP000198795">
    <property type="component" value="Unassembled WGS sequence"/>
</dbReference>
<accession>A0A1H0I4C5</accession>
<reference evidence="2 3" key="1">
    <citation type="submission" date="2016-10" db="EMBL/GenBank/DDBJ databases">
        <authorList>
            <person name="Varghese N."/>
            <person name="Submissions S."/>
        </authorList>
    </citation>
    <scope>NUCLEOTIDE SEQUENCE [LARGE SCALE GENOMIC DNA]</scope>
    <source>
        <strain evidence="2 3">CGMCC 1.6497</strain>
    </source>
</reference>
<gene>
    <name evidence="2" type="ORF">SAMN04488061_0729</name>
</gene>
<keyword evidence="1" id="KW-0472">Membrane</keyword>
<proteinExistence type="predicted"/>
<keyword evidence="3" id="KW-1185">Reference proteome</keyword>
<evidence type="ECO:0000313" key="3">
    <source>
        <dbReference type="Proteomes" id="UP000198795"/>
    </source>
</evidence>
<feature type="transmembrane region" description="Helical" evidence="1">
    <location>
        <begin position="6"/>
        <end position="28"/>
    </location>
</feature>
<dbReference type="EMBL" id="FNJC01000001">
    <property type="protein sequence ID" value="SDO26265.1"/>
    <property type="molecule type" value="Genomic_DNA"/>
</dbReference>
<keyword evidence="1" id="KW-0812">Transmembrane</keyword>
<evidence type="ECO:0000313" key="2">
    <source>
        <dbReference type="EMBL" id="SDO26265.1"/>
    </source>
</evidence>
<comment type="caution">
    <text evidence="2">The sequence shown here is derived from an EMBL/GenBank/DDBJ whole genome shotgun (WGS) entry which is preliminary data.</text>
</comment>
<protein>
    <submittedName>
        <fullName evidence="2">Uncharacterized protein</fullName>
    </submittedName>
</protein>
<organism evidence="2 3">
    <name type="scientific">Filomicrobium insigne</name>
    <dbReference type="NCBI Taxonomy" id="418854"/>
    <lineage>
        <taxon>Bacteria</taxon>
        <taxon>Pseudomonadati</taxon>
        <taxon>Pseudomonadota</taxon>
        <taxon>Alphaproteobacteria</taxon>
        <taxon>Hyphomicrobiales</taxon>
        <taxon>Hyphomicrobiaceae</taxon>
        <taxon>Filomicrobium</taxon>
    </lineage>
</organism>
<dbReference type="RefSeq" id="WP_280140608.1">
    <property type="nucleotide sequence ID" value="NZ_FNJC01000001.1"/>
</dbReference>
<keyword evidence="1" id="KW-1133">Transmembrane helix</keyword>
<sequence>MITSTFIAIIGALLTGAFAAVCLTLIDLRPSRKETARRERF</sequence>
<name>A0A1H0I4C5_9HYPH</name>
<evidence type="ECO:0000256" key="1">
    <source>
        <dbReference type="SAM" id="Phobius"/>
    </source>
</evidence>